<comment type="caution">
    <text evidence="1">The sequence shown here is derived from an EMBL/GenBank/DDBJ whole genome shotgun (WGS) entry which is preliminary data.</text>
</comment>
<reference evidence="1 2" key="1">
    <citation type="journal article" date="2014" name="Am. J. Bot.">
        <title>Genome assembly and annotation for red clover (Trifolium pratense; Fabaceae).</title>
        <authorList>
            <person name="Istvanek J."/>
            <person name="Jaros M."/>
            <person name="Krenek A."/>
            <person name="Repkova J."/>
        </authorList>
    </citation>
    <scope>NUCLEOTIDE SEQUENCE [LARGE SCALE GENOMIC DNA]</scope>
    <source>
        <strain evidence="2">cv. Tatra</strain>
        <tissue evidence="1">Young leaves</tissue>
    </source>
</reference>
<organism evidence="1 2">
    <name type="scientific">Trifolium pratense</name>
    <name type="common">Red clover</name>
    <dbReference type="NCBI Taxonomy" id="57577"/>
    <lineage>
        <taxon>Eukaryota</taxon>
        <taxon>Viridiplantae</taxon>
        <taxon>Streptophyta</taxon>
        <taxon>Embryophyta</taxon>
        <taxon>Tracheophyta</taxon>
        <taxon>Spermatophyta</taxon>
        <taxon>Magnoliopsida</taxon>
        <taxon>eudicotyledons</taxon>
        <taxon>Gunneridae</taxon>
        <taxon>Pentapetalae</taxon>
        <taxon>rosids</taxon>
        <taxon>fabids</taxon>
        <taxon>Fabales</taxon>
        <taxon>Fabaceae</taxon>
        <taxon>Papilionoideae</taxon>
        <taxon>50 kb inversion clade</taxon>
        <taxon>NPAAA clade</taxon>
        <taxon>Hologalegina</taxon>
        <taxon>IRL clade</taxon>
        <taxon>Trifolieae</taxon>
        <taxon>Trifolium</taxon>
    </lineage>
</organism>
<sequence>MYPSRIESSFHHPPSSLWLPKTKVNPCPTCKYLSTMMNSDTEASYTTNQVATANTTPPVFRRYYSLP</sequence>
<reference evidence="1 2" key="2">
    <citation type="journal article" date="2017" name="Front. Plant Sci.">
        <title>Gene Classification and Mining of Molecular Markers Useful in Red Clover (Trifolium pratense) Breeding.</title>
        <authorList>
            <person name="Istvanek J."/>
            <person name="Dluhosova J."/>
            <person name="Dluhos P."/>
            <person name="Patkova L."/>
            <person name="Nedelnik J."/>
            <person name="Repkova J."/>
        </authorList>
    </citation>
    <scope>NUCLEOTIDE SEQUENCE [LARGE SCALE GENOMIC DNA]</scope>
    <source>
        <strain evidence="2">cv. Tatra</strain>
        <tissue evidence="1">Young leaves</tissue>
    </source>
</reference>
<protein>
    <submittedName>
        <fullName evidence="1">Uncharacterized protein</fullName>
    </submittedName>
</protein>
<evidence type="ECO:0000313" key="2">
    <source>
        <dbReference type="Proteomes" id="UP000236291"/>
    </source>
</evidence>
<gene>
    <name evidence="1" type="ORF">L195_g060612</name>
</gene>
<dbReference type="EMBL" id="ASHM01141253">
    <property type="protein sequence ID" value="PNX61327.1"/>
    <property type="molecule type" value="Genomic_DNA"/>
</dbReference>
<dbReference type="AlphaFoldDB" id="A0A2K3K4W4"/>
<accession>A0A2K3K4W4</accession>
<proteinExistence type="predicted"/>
<name>A0A2K3K4W4_TRIPR</name>
<dbReference type="Proteomes" id="UP000236291">
    <property type="component" value="Unassembled WGS sequence"/>
</dbReference>
<evidence type="ECO:0000313" key="1">
    <source>
        <dbReference type="EMBL" id="PNX61327.1"/>
    </source>
</evidence>